<keyword evidence="1" id="KW-0812">Transmembrane</keyword>
<dbReference type="EMBL" id="KN881857">
    <property type="protein sequence ID" value="KIY48054.1"/>
    <property type="molecule type" value="Genomic_DNA"/>
</dbReference>
<organism evidence="2 3">
    <name type="scientific">Fistulina hepatica ATCC 64428</name>
    <dbReference type="NCBI Taxonomy" id="1128425"/>
    <lineage>
        <taxon>Eukaryota</taxon>
        <taxon>Fungi</taxon>
        <taxon>Dikarya</taxon>
        <taxon>Basidiomycota</taxon>
        <taxon>Agaricomycotina</taxon>
        <taxon>Agaricomycetes</taxon>
        <taxon>Agaricomycetidae</taxon>
        <taxon>Agaricales</taxon>
        <taxon>Fistulinaceae</taxon>
        <taxon>Fistulina</taxon>
    </lineage>
</organism>
<sequence>MTMDQKSNYEDNKWEEPLLPQFAHLPVRTSVPRRSFPKFLAVFLGLFAAAFLCIVHVPVPFFGMSRMRAAEFHIPPDVVLVDCPSMSIDKSGTLATASFNYSVAAGEIFFVSRGGMSTGSVDVIPVEDTSDSDILEVDVRLRFSPPDLLRHVKVCRVRRADHEGHVGLGIFTERYRRHYEHHGFEVTVRVPPGLINALSTDMPLFKHHIDDLGESVLFESLSLRTSNMHIHVDSVAATSAVIETSNSAITGSYETSSSLELLTANAPIKVDVLMVHKGGEASNLSLHTSNAVISSSTMLEDRTGSGGKFTVAAHTVNGRIDMPFPSAPVNSRLKLKAETVIGSVSATMHPTYQGAFRASTYLARADVISNDVEDLEGKGRTRNVEITRLSGSFVQGFVSWSEEGRDYGEVELIAGLGRVTINI</sequence>
<reference evidence="2 3" key="1">
    <citation type="journal article" date="2015" name="Fungal Genet. Biol.">
        <title>Evolution of novel wood decay mechanisms in Agaricales revealed by the genome sequences of Fistulina hepatica and Cylindrobasidium torrendii.</title>
        <authorList>
            <person name="Floudas D."/>
            <person name="Held B.W."/>
            <person name="Riley R."/>
            <person name="Nagy L.G."/>
            <person name="Koehler G."/>
            <person name="Ransdell A.S."/>
            <person name="Younus H."/>
            <person name="Chow J."/>
            <person name="Chiniquy J."/>
            <person name="Lipzen A."/>
            <person name="Tritt A."/>
            <person name="Sun H."/>
            <person name="Haridas S."/>
            <person name="LaButti K."/>
            <person name="Ohm R.A."/>
            <person name="Kues U."/>
            <person name="Blanchette R.A."/>
            <person name="Grigoriev I.V."/>
            <person name="Minto R.E."/>
            <person name="Hibbett D.S."/>
        </authorList>
    </citation>
    <scope>NUCLEOTIDE SEQUENCE [LARGE SCALE GENOMIC DNA]</scope>
    <source>
        <strain evidence="2 3">ATCC 64428</strain>
    </source>
</reference>
<feature type="transmembrane region" description="Helical" evidence="1">
    <location>
        <begin position="39"/>
        <end position="59"/>
    </location>
</feature>
<dbReference type="AlphaFoldDB" id="A0A0D7ACB6"/>
<keyword evidence="1" id="KW-0472">Membrane</keyword>
<dbReference type="OrthoDB" id="5570013at2759"/>
<accession>A0A0D7ACB6</accession>
<keyword evidence="3" id="KW-1185">Reference proteome</keyword>
<keyword evidence="1" id="KW-1133">Transmembrane helix</keyword>
<proteinExistence type="predicted"/>
<protein>
    <submittedName>
        <fullName evidence="2">Uncharacterized protein</fullName>
    </submittedName>
</protein>
<evidence type="ECO:0000256" key="1">
    <source>
        <dbReference type="SAM" id="Phobius"/>
    </source>
</evidence>
<dbReference type="Proteomes" id="UP000054144">
    <property type="component" value="Unassembled WGS sequence"/>
</dbReference>
<evidence type="ECO:0000313" key="3">
    <source>
        <dbReference type="Proteomes" id="UP000054144"/>
    </source>
</evidence>
<gene>
    <name evidence="2" type="ORF">FISHEDRAFT_59188</name>
</gene>
<name>A0A0D7ACB6_9AGAR</name>
<evidence type="ECO:0000313" key="2">
    <source>
        <dbReference type="EMBL" id="KIY48054.1"/>
    </source>
</evidence>